<dbReference type="PANTHER" id="PTHR15830:SF10">
    <property type="entry name" value="TELOMERE LENGTH REGULATION PROTEIN TEL2 HOMOLOG"/>
    <property type="match status" value="1"/>
</dbReference>
<evidence type="ECO:0000313" key="1">
    <source>
        <dbReference type="EMBL" id="KAH9331184.1"/>
    </source>
</evidence>
<accession>A0AA38GYC0</accession>
<reference evidence="1 2" key="1">
    <citation type="journal article" date="2021" name="Nat. Plants">
        <title>The Taxus genome provides insights into paclitaxel biosynthesis.</title>
        <authorList>
            <person name="Xiong X."/>
            <person name="Gou J."/>
            <person name="Liao Q."/>
            <person name="Li Y."/>
            <person name="Zhou Q."/>
            <person name="Bi G."/>
            <person name="Li C."/>
            <person name="Du R."/>
            <person name="Wang X."/>
            <person name="Sun T."/>
            <person name="Guo L."/>
            <person name="Liang H."/>
            <person name="Lu P."/>
            <person name="Wu Y."/>
            <person name="Zhang Z."/>
            <person name="Ro D.K."/>
            <person name="Shang Y."/>
            <person name="Huang S."/>
            <person name="Yan J."/>
        </authorList>
    </citation>
    <scope>NUCLEOTIDE SEQUENCE [LARGE SCALE GENOMIC DNA]</scope>
    <source>
        <strain evidence="1">Ta-2019</strain>
    </source>
</reference>
<gene>
    <name evidence="1" type="ORF">KI387_003292</name>
</gene>
<sequence>GEDWINWFILFEQQYVVGRRGGNKGFGSRFLLCFNTSLHTDRLEISNHPEAYVRRSSLFSASRILIALHPSFIAKSLSGGDAEIAKGLEWIHTWDLRVA</sequence>
<dbReference type="Proteomes" id="UP000824469">
    <property type="component" value="Unassembled WGS sequence"/>
</dbReference>
<name>A0AA38GYC0_TAXCH</name>
<dbReference type="InterPro" id="IPR051970">
    <property type="entry name" value="TEL2_Regulation"/>
</dbReference>
<protein>
    <submittedName>
        <fullName evidence="1">Uncharacterized protein</fullName>
    </submittedName>
</protein>
<dbReference type="AlphaFoldDB" id="A0AA38GYC0"/>
<proteinExistence type="predicted"/>
<organism evidence="1 2">
    <name type="scientific">Taxus chinensis</name>
    <name type="common">Chinese yew</name>
    <name type="synonym">Taxus wallichiana var. chinensis</name>
    <dbReference type="NCBI Taxonomy" id="29808"/>
    <lineage>
        <taxon>Eukaryota</taxon>
        <taxon>Viridiplantae</taxon>
        <taxon>Streptophyta</taxon>
        <taxon>Embryophyta</taxon>
        <taxon>Tracheophyta</taxon>
        <taxon>Spermatophyta</taxon>
        <taxon>Pinopsida</taxon>
        <taxon>Pinidae</taxon>
        <taxon>Conifers II</taxon>
        <taxon>Cupressales</taxon>
        <taxon>Taxaceae</taxon>
        <taxon>Taxus</taxon>
    </lineage>
</organism>
<dbReference type="GO" id="GO:0051083">
    <property type="term" value="P:'de novo' cotranslational protein folding"/>
    <property type="evidence" value="ECO:0007669"/>
    <property type="project" value="TreeGrafter"/>
</dbReference>
<feature type="non-terminal residue" evidence="1">
    <location>
        <position position="1"/>
    </location>
</feature>
<dbReference type="PANTHER" id="PTHR15830">
    <property type="entry name" value="TELOMERE LENGTH REGULATION PROTEIN TEL2 FAMILY MEMBER"/>
    <property type="match status" value="1"/>
</dbReference>
<dbReference type="GO" id="GO:0051879">
    <property type="term" value="F:Hsp90 protein binding"/>
    <property type="evidence" value="ECO:0007669"/>
    <property type="project" value="TreeGrafter"/>
</dbReference>
<comment type="caution">
    <text evidence="1">The sequence shown here is derived from an EMBL/GenBank/DDBJ whole genome shotgun (WGS) entry which is preliminary data.</text>
</comment>
<evidence type="ECO:0000313" key="2">
    <source>
        <dbReference type="Proteomes" id="UP000824469"/>
    </source>
</evidence>
<dbReference type="GO" id="GO:0005829">
    <property type="term" value="C:cytosol"/>
    <property type="evidence" value="ECO:0007669"/>
    <property type="project" value="TreeGrafter"/>
</dbReference>
<feature type="non-terminal residue" evidence="1">
    <location>
        <position position="99"/>
    </location>
</feature>
<keyword evidence="2" id="KW-1185">Reference proteome</keyword>
<dbReference type="GO" id="GO:0042162">
    <property type="term" value="F:telomeric DNA binding"/>
    <property type="evidence" value="ECO:0007669"/>
    <property type="project" value="TreeGrafter"/>
</dbReference>
<dbReference type="EMBL" id="JAHRHJ020000001">
    <property type="protein sequence ID" value="KAH9331184.1"/>
    <property type="molecule type" value="Genomic_DNA"/>
</dbReference>